<keyword evidence="3" id="KW-1185">Reference proteome</keyword>
<accession>A0ABD2KFF4</accession>
<feature type="region of interest" description="Disordered" evidence="1">
    <location>
        <begin position="139"/>
        <end position="205"/>
    </location>
</feature>
<evidence type="ECO:0000313" key="2">
    <source>
        <dbReference type="EMBL" id="KAL3101654.1"/>
    </source>
</evidence>
<feature type="compositionally biased region" description="Acidic residues" evidence="1">
    <location>
        <begin position="91"/>
        <end position="100"/>
    </location>
</feature>
<evidence type="ECO:0000313" key="3">
    <source>
        <dbReference type="Proteomes" id="UP001620626"/>
    </source>
</evidence>
<dbReference type="AlphaFoldDB" id="A0ABD2KFF4"/>
<protein>
    <submittedName>
        <fullName evidence="2">Uncharacterized protein</fullName>
    </submittedName>
</protein>
<dbReference type="Proteomes" id="UP001620626">
    <property type="component" value="Unassembled WGS sequence"/>
</dbReference>
<organism evidence="2 3">
    <name type="scientific">Heterodera trifolii</name>
    <dbReference type="NCBI Taxonomy" id="157864"/>
    <lineage>
        <taxon>Eukaryota</taxon>
        <taxon>Metazoa</taxon>
        <taxon>Ecdysozoa</taxon>
        <taxon>Nematoda</taxon>
        <taxon>Chromadorea</taxon>
        <taxon>Rhabditida</taxon>
        <taxon>Tylenchina</taxon>
        <taxon>Tylenchomorpha</taxon>
        <taxon>Tylenchoidea</taxon>
        <taxon>Heteroderidae</taxon>
        <taxon>Heteroderinae</taxon>
        <taxon>Heterodera</taxon>
    </lineage>
</organism>
<dbReference type="EMBL" id="JBICBT010000769">
    <property type="protein sequence ID" value="KAL3101654.1"/>
    <property type="molecule type" value="Genomic_DNA"/>
</dbReference>
<proteinExistence type="predicted"/>
<sequence>MKLPVVGKCKMCGGGEQLTGQKRQHEICATLRHLFCHSLSSHFALPLALLNQQQQLNTNRNRDANTVAAEFVALQYPDARRLLEQLQRQTDEEDGEEDEQPLLYPGADGIETRADSMPLEHTVLQKRILVPPRRMMKLAQMMQKQKEGASRTKVPSTNSDETEQREDSGGAEEDEENGGRRWRQNNGGVWAKRHIKDSTSPAGFQKMDEFKNNMMRALINLRRYRR</sequence>
<comment type="caution">
    <text evidence="2">The sequence shown here is derived from an EMBL/GenBank/DDBJ whole genome shotgun (WGS) entry which is preliminary data.</text>
</comment>
<gene>
    <name evidence="2" type="ORF">niasHT_025671</name>
</gene>
<feature type="compositionally biased region" description="Acidic residues" evidence="1">
    <location>
        <begin position="160"/>
        <end position="176"/>
    </location>
</feature>
<evidence type="ECO:0000256" key="1">
    <source>
        <dbReference type="SAM" id="MobiDB-lite"/>
    </source>
</evidence>
<name>A0ABD2KFF4_9BILA</name>
<feature type="region of interest" description="Disordered" evidence="1">
    <location>
        <begin position="88"/>
        <end position="113"/>
    </location>
</feature>
<reference evidence="2 3" key="1">
    <citation type="submission" date="2024-10" db="EMBL/GenBank/DDBJ databases">
        <authorList>
            <person name="Kim D."/>
        </authorList>
    </citation>
    <scope>NUCLEOTIDE SEQUENCE [LARGE SCALE GENOMIC DNA]</scope>
    <source>
        <strain evidence="2">BH-2024</strain>
    </source>
</reference>